<keyword evidence="4" id="KW-1185">Reference proteome</keyword>
<feature type="chain" id="PRO_5012668263" description="Secreted protein" evidence="2">
    <location>
        <begin position="20"/>
        <end position="98"/>
    </location>
</feature>
<protein>
    <recommendedName>
        <fullName evidence="5">Secreted protein</fullName>
    </recommendedName>
</protein>
<evidence type="ECO:0000313" key="3">
    <source>
        <dbReference type="EMBL" id="SNB72255.1"/>
    </source>
</evidence>
<dbReference type="Proteomes" id="UP000198418">
    <property type="component" value="Unassembled WGS sequence"/>
</dbReference>
<dbReference type="EMBL" id="FYDG01000004">
    <property type="protein sequence ID" value="SNB72255.1"/>
    <property type="molecule type" value="Genomic_DNA"/>
</dbReference>
<accession>A0A212RIS3</accession>
<gene>
    <name evidence="3" type="ORF">SAMN06265338_104299</name>
</gene>
<evidence type="ECO:0008006" key="5">
    <source>
        <dbReference type="Google" id="ProtNLM"/>
    </source>
</evidence>
<feature type="compositionally biased region" description="Polar residues" evidence="1">
    <location>
        <begin position="38"/>
        <end position="47"/>
    </location>
</feature>
<dbReference type="RefSeq" id="WP_088520735.1">
    <property type="nucleotide sequence ID" value="NZ_FYDG01000004.1"/>
</dbReference>
<sequence length="98" mass="10758">MKRFVCAALLTLCAGAVQAETCAQKISRLEKRIHREPATTSGVSLPESTDAKLHHQPTMESIAKAKQQSDADTLDDARLLDAEGKEKACRTKIKPLER</sequence>
<reference evidence="4" key="1">
    <citation type="submission" date="2017-06" db="EMBL/GenBank/DDBJ databases">
        <authorList>
            <person name="Varghese N."/>
            <person name="Submissions S."/>
        </authorList>
    </citation>
    <scope>NUCLEOTIDE SEQUENCE [LARGE SCALE GENOMIC DNA]</scope>
    <source>
        <strain evidence="4">DSM 137</strain>
    </source>
</reference>
<feature type="signal peptide" evidence="2">
    <location>
        <begin position="1"/>
        <end position="19"/>
    </location>
</feature>
<evidence type="ECO:0000256" key="1">
    <source>
        <dbReference type="SAM" id="MobiDB-lite"/>
    </source>
</evidence>
<name>A0A212RIS3_RHOAC</name>
<dbReference type="AlphaFoldDB" id="A0A212RIS3"/>
<organism evidence="3 4">
    <name type="scientific">Rhodoblastus acidophilus</name>
    <name type="common">Rhodopseudomonas acidophila</name>
    <dbReference type="NCBI Taxonomy" id="1074"/>
    <lineage>
        <taxon>Bacteria</taxon>
        <taxon>Pseudomonadati</taxon>
        <taxon>Pseudomonadota</taxon>
        <taxon>Alphaproteobacteria</taxon>
        <taxon>Hyphomicrobiales</taxon>
        <taxon>Rhodoblastaceae</taxon>
        <taxon>Rhodoblastus</taxon>
    </lineage>
</organism>
<proteinExistence type="predicted"/>
<dbReference type="OrthoDB" id="8456558at2"/>
<evidence type="ECO:0000313" key="4">
    <source>
        <dbReference type="Proteomes" id="UP000198418"/>
    </source>
</evidence>
<evidence type="ECO:0000256" key="2">
    <source>
        <dbReference type="SAM" id="SignalP"/>
    </source>
</evidence>
<keyword evidence="2" id="KW-0732">Signal</keyword>
<feature type="region of interest" description="Disordered" evidence="1">
    <location>
        <begin position="33"/>
        <end position="74"/>
    </location>
</feature>